<evidence type="ECO:0000256" key="1">
    <source>
        <dbReference type="ARBA" id="ARBA00022679"/>
    </source>
</evidence>
<keyword evidence="1" id="KW-0808">Transferase</keyword>
<dbReference type="InterPro" id="IPR020568">
    <property type="entry name" value="Ribosomal_Su5_D2-typ_SF"/>
</dbReference>
<keyword evidence="2" id="KW-0547">Nucleotide-binding</keyword>
<evidence type="ECO:0000313" key="8">
    <source>
        <dbReference type="EMBL" id="UWN57145.1"/>
    </source>
</evidence>
<evidence type="ECO:0000313" key="9">
    <source>
        <dbReference type="Proteomes" id="UP001059295"/>
    </source>
</evidence>
<dbReference type="PRINTS" id="PR00960">
    <property type="entry name" value="LMBPPROTEIN"/>
</dbReference>
<dbReference type="Pfam" id="PF08544">
    <property type="entry name" value="GHMP_kinases_C"/>
    <property type="match status" value="1"/>
</dbReference>
<dbReference type="SUPFAM" id="SSF55060">
    <property type="entry name" value="GHMP Kinase, C-terminal domain"/>
    <property type="match status" value="1"/>
</dbReference>
<dbReference type="RefSeq" id="WP_019245492.1">
    <property type="nucleotide sequence ID" value="NZ_CAPH01000009.1"/>
</dbReference>
<proteinExistence type="inferred from homology"/>
<dbReference type="PANTHER" id="PTHR32463">
    <property type="entry name" value="L-FUCOSE KINASE"/>
    <property type="match status" value="1"/>
</dbReference>
<dbReference type="InterPro" id="IPR006204">
    <property type="entry name" value="GHMP_kinase_N_dom"/>
</dbReference>
<dbReference type="EMBL" id="CP102294">
    <property type="protein sequence ID" value="UWN57145.1"/>
    <property type="molecule type" value="Genomic_DNA"/>
</dbReference>
<keyword evidence="9" id="KW-1185">Reference proteome</keyword>
<dbReference type="PIRSF" id="PIRSF036406">
    <property type="entry name" value="Hept_kin"/>
    <property type="match status" value="1"/>
</dbReference>
<evidence type="ECO:0000256" key="4">
    <source>
        <dbReference type="ARBA" id="ARBA00022840"/>
    </source>
</evidence>
<evidence type="ECO:0000256" key="3">
    <source>
        <dbReference type="ARBA" id="ARBA00022777"/>
    </source>
</evidence>
<keyword evidence="4" id="KW-0067">ATP-binding</keyword>
<evidence type="ECO:0000259" key="6">
    <source>
        <dbReference type="Pfam" id="PF00288"/>
    </source>
</evidence>
<organism evidence="8 9">
    <name type="scientific">Alistipes ihumii AP11</name>
    <dbReference type="NCBI Taxonomy" id="1211813"/>
    <lineage>
        <taxon>Bacteria</taxon>
        <taxon>Pseudomonadati</taxon>
        <taxon>Bacteroidota</taxon>
        <taxon>Bacteroidia</taxon>
        <taxon>Bacteroidales</taxon>
        <taxon>Rikenellaceae</taxon>
        <taxon>Alistipes</taxon>
    </lineage>
</organism>
<sequence>MIIRSKAPLRLGLAGGGSDVSPYSDLYGGLILNATINLYAHCTITETSDRKIVIEATDINQRQVFDTAPQLPIDGTVDLHKGVYNRIMRDFCPGELSFKITTYSDAIPGSGLGSSSTMVVAILKAFAEWLHLPVGDYEIAWLAYDIERNDLKLSGGKQDQYAAAFGGFNFMEFLPDGHVIVNPLRIKRWIIDELEANILLYYTGASRSSAAIIDEQKANTTKGNREAIEAMHRIKQSALYMKSALLTGNIPRFTEILGKAWEDKKKMAAPITNSRIDEVFRIAIGAGAITGKVSGAGGGGFVIFIVEPTRRVQVVRALNQLNGRIVDFQFSEGGTHGWKIYNT</sequence>
<dbReference type="PROSITE" id="PS00627">
    <property type="entry name" value="GHMP_KINASES_ATP"/>
    <property type="match status" value="1"/>
</dbReference>
<evidence type="ECO:0000256" key="2">
    <source>
        <dbReference type="ARBA" id="ARBA00022741"/>
    </source>
</evidence>
<protein>
    <submittedName>
        <fullName evidence="8">Dehydrogenase</fullName>
    </submittedName>
</protein>
<dbReference type="Gene3D" id="3.30.230.120">
    <property type="match status" value="1"/>
</dbReference>
<dbReference type="GeneID" id="82892260"/>
<dbReference type="InterPro" id="IPR001174">
    <property type="entry name" value="HddA/FKP"/>
</dbReference>
<dbReference type="InterPro" id="IPR013750">
    <property type="entry name" value="GHMP_kinase_C_dom"/>
</dbReference>
<dbReference type="InterPro" id="IPR052203">
    <property type="entry name" value="GHMP_Kinase-Related"/>
</dbReference>
<feature type="domain" description="GHMP kinase C-terminal" evidence="7">
    <location>
        <begin position="241"/>
        <end position="320"/>
    </location>
</feature>
<dbReference type="PANTHER" id="PTHR32463:SF0">
    <property type="entry name" value="L-FUCOSE KINASE"/>
    <property type="match status" value="1"/>
</dbReference>
<reference evidence="8" key="1">
    <citation type="journal article" date="2022" name="Cell">
        <title>Design, construction, and in vivo augmentation of a complex gut microbiome.</title>
        <authorList>
            <person name="Cheng A.G."/>
            <person name="Ho P.Y."/>
            <person name="Aranda-Diaz A."/>
            <person name="Jain S."/>
            <person name="Yu F.B."/>
            <person name="Meng X."/>
            <person name="Wang M."/>
            <person name="Iakiviak M."/>
            <person name="Nagashima K."/>
            <person name="Zhao A."/>
            <person name="Murugkar P."/>
            <person name="Patil A."/>
            <person name="Atabakhsh K."/>
            <person name="Weakley A."/>
            <person name="Yan J."/>
            <person name="Brumbaugh A.R."/>
            <person name="Higginbottom S."/>
            <person name="Dimas A."/>
            <person name="Shiver A.L."/>
            <person name="Deutschbauer A."/>
            <person name="Neff N."/>
            <person name="Sonnenburg J.L."/>
            <person name="Huang K.C."/>
            <person name="Fischbach M.A."/>
        </authorList>
    </citation>
    <scope>NUCLEOTIDE SEQUENCE</scope>
    <source>
        <strain evidence="8">AP11</strain>
    </source>
</reference>
<gene>
    <name evidence="8" type="ORF">NQ491_10960</name>
</gene>
<keyword evidence="3" id="KW-0418">Kinase</keyword>
<dbReference type="InterPro" id="IPR014606">
    <property type="entry name" value="Heptose_7-P_kinase"/>
</dbReference>
<dbReference type="InterPro" id="IPR036554">
    <property type="entry name" value="GHMP_kinase_C_sf"/>
</dbReference>
<feature type="domain" description="GHMP kinase N-terminal" evidence="6">
    <location>
        <begin position="80"/>
        <end position="167"/>
    </location>
</feature>
<name>A0ABY5UYV9_9BACT</name>
<evidence type="ECO:0000256" key="5">
    <source>
        <dbReference type="ARBA" id="ARBA00038121"/>
    </source>
</evidence>
<dbReference type="SUPFAM" id="SSF54211">
    <property type="entry name" value="Ribosomal protein S5 domain 2-like"/>
    <property type="match status" value="1"/>
</dbReference>
<dbReference type="Proteomes" id="UP001059295">
    <property type="component" value="Chromosome"/>
</dbReference>
<accession>A0ABY5UYV9</accession>
<comment type="similarity">
    <text evidence="5">Belongs to the GHMP kinase family.</text>
</comment>
<evidence type="ECO:0000259" key="7">
    <source>
        <dbReference type="Pfam" id="PF08544"/>
    </source>
</evidence>
<dbReference type="Pfam" id="PF00288">
    <property type="entry name" value="GHMP_kinases_N"/>
    <property type="match status" value="1"/>
</dbReference>
<dbReference type="InterPro" id="IPR006203">
    <property type="entry name" value="GHMP_knse_ATP-bd_CS"/>
</dbReference>